<protein>
    <submittedName>
        <fullName evidence="1">Uncharacterized protein</fullName>
    </submittedName>
</protein>
<accession>A0ACD4NHZ6</accession>
<dbReference type="EMBL" id="CP113520">
    <property type="protein sequence ID" value="WAJ26457.1"/>
    <property type="molecule type" value="Genomic_DNA"/>
</dbReference>
<name>A0ACD4NHZ6_9HYPH</name>
<evidence type="ECO:0000313" key="1">
    <source>
        <dbReference type="EMBL" id="WAJ26457.1"/>
    </source>
</evidence>
<sequence>MLAKTSYAALTGFLLLGASPVWAQNIDSQEEATAFAERLKAVAAEQGIPIAFDGATISGADVTLTGFRFDQPAADPAAAQQKIDVTFKEVSGSTEEGWRAESVPFADIDETTDGTRGQVKGMAITGLELAGTQPSDPVPEVKKLSPLFFESAAIQSVNIEEGGKPVFSLSDAKIDNTINDDGSFSSAFNFGTFNADFASAPADEEGIKTLREIGYEKLAGSISGQADWNPQTGVLSLDPFDINVADAGNLSFTYAISGYTPAFIESMKQTQAQMAANPQDNSAAGMAMMGLISQLYLDSAVLSFEDASLTNKLLDYFAKQNDADRATFVAQLGQMVPAMLASLNNPEFQTKVETAVSTFLQDPKSLRIAIEPANPVPATQIIGAAMGAPQTLPNVLQLDVTANQAGGN</sequence>
<evidence type="ECO:0000313" key="2">
    <source>
        <dbReference type="Proteomes" id="UP001163223"/>
    </source>
</evidence>
<dbReference type="Proteomes" id="UP001163223">
    <property type="component" value="Chromosome"/>
</dbReference>
<gene>
    <name evidence="1" type="ORF">OXU80_16405</name>
</gene>
<reference evidence="1" key="1">
    <citation type="submission" date="2022-11" db="EMBL/GenBank/DDBJ databases">
        <title>beta-Carotene-producing bacterium, Jeongeuplla avenae sp. nov., alleviates the salt stress of Arabidopsis seedlings.</title>
        <authorList>
            <person name="Jiang L."/>
            <person name="Lee J."/>
        </authorList>
    </citation>
    <scope>NUCLEOTIDE SEQUENCE</scope>
    <source>
        <strain evidence="1">DY_R2A_6</strain>
    </source>
</reference>
<keyword evidence="2" id="KW-1185">Reference proteome</keyword>
<proteinExistence type="predicted"/>
<organism evidence="1 2">
    <name type="scientific">Antarcticirhabdus aurantiaca</name>
    <dbReference type="NCBI Taxonomy" id="2606717"/>
    <lineage>
        <taxon>Bacteria</taxon>
        <taxon>Pseudomonadati</taxon>
        <taxon>Pseudomonadota</taxon>
        <taxon>Alphaproteobacteria</taxon>
        <taxon>Hyphomicrobiales</taxon>
        <taxon>Aurantimonadaceae</taxon>
        <taxon>Antarcticirhabdus</taxon>
    </lineage>
</organism>